<organism evidence="2 3">
    <name type="scientific">Ornithinibacillus caprae</name>
    <dbReference type="NCBI Taxonomy" id="2678566"/>
    <lineage>
        <taxon>Bacteria</taxon>
        <taxon>Bacillati</taxon>
        <taxon>Bacillota</taxon>
        <taxon>Bacilli</taxon>
        <taxon>Bacillales</taxon>
        <taxon>Bacillaceae</taxon>
        <taxon>Ornithinibacillus</taxon>
    </lineage>
</organism>
<dbReference type="RefSeq" id="WP_155668854.1">
    <property type="nucleotide sequence ID" value="NZ_WOCA01000007.1"/>
</dbReference>
<dbReference type="EMBL" id="WOCA01000007">
    <property type="protein sequence ID" value="MUK88881.1"/>
    <property type="molecule type" value="Genomic_DNA"/>
</dbReference>
<protein>
    <submittedName>
        <fullName evidence="2">GNAT family N-acetyltransferase</fullName>
    </submittedName>
</protein>
<proteinExistence type="predicted"/>
<name>A0A6N8FI27_9BACI</name>
<comment type="caution">
    <text evidence="2">The sequence shown here is derived from an EMBL/GenBank/DDBJ whole genome shotgun (WGS) entry which is preliminary data.</text>
</comment>
<feature type="domain" description="N-acetyltransferase" evidence="1">
    <location>
        <begin position="3"/>
        <end position="158"/>
    </location>
</feature>
<sequence length="163" mass="19088">MNIIIKNMTEKFAIEILTWKYERPYDMYNNVLSGDAIIELLDRSYKAITDENHNLIGFYCVGKSAQVPAGRKYQAYVDDCIDLGIGMKPELTGQGYGTHFLAQILEYITKHDEKRDIRLTVATFNKRAIHLYEKFNFIKKMTFHRDDTEFITMIKENTNEVSR</sequence>
<keyword evidence="3" id="KW-1185">Reference proteome</keyword>
<dbReference type="InterPro" id="IPR016181">
    <property type="entry name" value="Acyl_CoA_acyltransferase"/>
</dbReference>
<dbReference type="InterPro" id="IPR000182">
    <property type="entry name" value="GNAT_dom"/>
</dbReference>
<accession>A0A6N8FI27</accession>
<dbReference type="Pfam" id="PF00583">
    <property type="entry name" value="Acetyltransf_1"/>
    <property type="match status" value="1"/>
</dbReference>
<dbReference type="GO" id="GO:0016747">
    <property type="term" value="F:acyltransferase activity, transferring groups other than amino-acyl groups"/>
    <property type="evidence" value="ECO:0007669"/>
    <property type="project" value="InterPro"/>
</dbReference>
<dbReference type="Proteomes" id="UP000469125">
    <property type="component" value="Unassembled WGS sequence"/>
</dbReference>
<reference evidence="2 3" key="1">
    <citation type="submission" date="2019-11" db="EMBL/GenBank/DDBJ databases">
        <authorList>
            <person name="Li X."/>
        </authorList>
    </citation>
    <scope>NUCLEOTIDE SEQUENCE [LARGE SCALE GENOMIC DNA]</scope>
    <source>
        <strain evidence="2 3">L9</strain>
    </source>
</reference>
<dbReference type="Gene3D" id="3.40.630.30">
    <property type="match status" value="1"/>
</dbReference>
<evidence type="ECO:0000313" key="3">
    <source>
        <dbReference type="Proteomes" id="UP000469125"/>
    </source>
</evidence>
<gene>
    <name evidence="2" type="ORF">GMD78_10800</name>
</gene>
<dbReference type="PROSITE" id="PS51186">
    <property type="entry name" value="GNAT"/>
    <property type="match status" value="1"/>
</dbReference>
<dbReference type="SUPFAM" id="SSF55729">
    <property type="entry name" value="Acyl-CoA N-acyltransferases (Nat)"/>
    <property type="match status" value="1"/>
</dbReference>
<evidence type="ECO:0000313" key="2">
    <source>
        <dbReference type="EMBL" id="MUK88881.1"/>
    </source>
</evidence>
<dbReference type="AlphaFoldDB" id="A0A6N8FI27"/>
<keyword evidence="2" id="KW-0808">Transferase</keyword>
<evidence type="ECO:0000259" key="1">
    <source>
        <dbReference type="PROSITE" id="PS51186"/>
    </source>
</evidence>